<comment type="caution">
    <text evidence="2">The sequence shown here is derived from an EMBL/GenBank/DDBJ whole genome shotgun (WGS) entry which is preliminary data.</text>
</comment>
<proteinExistence type="predicted"/>
<dbReference type="AlphaFoldDB" id="A0A125MG89"/>
<dbReference type="Proteomes" id="UP000056419">
    <property type="component" value="Unassembled WGS sequence"/>
</dbReference>
<dbReference type="PROSITE" id="PS51257">
    <property type="entry name" value="PROKAR_LIPOPROTEIN"/>
    <property type="match status" value="1"/>
</dbReference>
<dbReference type="PATRIC" id="fig|46506.5.peg.825"/>
<name>A0A125MG89_BACSE</name>
<gene>
    <name evidence="2" type="ORF">AA415_00766</name>
</gene>
<keyword evidence="3" id="KW-1185">Reference proteome</keyword>
<dbReference type="InterPro" id="IPR038765">
    <property type="entry name" value="Papain-like_cys_pep_sf"/>
</dbReference>
<dbReference type="RefSeq" id="WP_060385331.1">
    <property type="nucleotide sequence ID" value="NZ_LRGC01000003.1"/>
</dbReference>
<sequence length="301" mass="34972">MKKIFKVFSFSILGLLLLTVLALLLACYVFNRQLNEPLGKDKIELLKNAGKYAPDRVSYNFVYQQDTAKAQQIREYFRLDTIVKPTEVTWNRAIALARFVAKNIPHANQNNYPKKCNAIGLWEYTRTTEPAFNCRLHSILLHELLLSEGIVNRFVTCLPADSLDSDCHVVNQVWLPEIQKWAMLDSDMRAWAEDENGTPLSLAEMRERYINGQEIIYRPLLDSENNFNYYKMYWAKNLYWFISWEVTGYSREDNNPAFSNHDREIILVPKGFSGFDLSDKSVLTTDESRFWAVPDSLTVSL</sequence>
<dbReference type="Pfam" id="PF01841">
    <property type="entry name" value="Transglut_core"/>
    <property type="match status" value="1"/>
</dbReference>
<dbReference type="InterPro" id="IPR002931">
    <property type="entry name" value="Transglutaminase-like"/>
</dbReference>
<dbReference type="STRING" id="46506.AA415_00766"/>
<accession>A0A125MG89</accession>
<evidence type="ECO:0000313" key="2">
    <source>
        <dbReference type="EMBL" id="KWR56459.1"/>
    </source>
</evidence>
<feature type="domain" description="Transglutaminase-like" evidence="1">
    <location>
        <begin position="88"/>
        <end position="185"/>
    </location>
</feature>
<dbReference type="SUPFAM" id="SSF54001">
    <property type="entry name" value="Cysteine proteinases"/>
    <property type="match status" value="1"/>
</dbReference>
<organism evidence="2 3">
    <name type="scientific">Bacteroides stercoris</name>
    <dbReference type="NCBI Taxonomy" id="46506"/>
    <lineage>
        <taxon>Bacteria</taxon>
        <taxon>Pseudomonadati</taxon>
        <taxon>Bacteroidota</taxon>
        <taxon>Bacteroidia</taxon>
        <taxon>Bacteroidales</taxon>
        <taxon>Bacteroidaceae</taxon>
        <taxon>Bacteroides</taxon>
    </lineage>
</organism>
<protein>
    <recommendedName>
        <fullName evidence="1">Transglutaminase-like domain-containing protein</fullName>
    </recommendedName>
</protein>
<evidence type="ECO:0000313" key="3">
    <source>
        <dbReference type="Proteomes" id="UP000056419"/>
    </source>
</evidence>
<evidence type="ECO:0000259" key="1">
    <source>
        <dbReference type="Pfam" id="PF01841"/>
    </source>
</evidence>
<dbReference type="EMBL" id="LRGC01000003">
    <property type="protein sequence ID" value="KWR56459.1"/>
    <property type="molecule type" value="Genomic_DNA"/>
</dbReference>
<reference evidence="2 3" key="1">
    <citation type="journal article" date="2016" name="BMC Genomics">
        <title>Type VI secretion systems of human gut Bacteroidales segregate into three genetic architectures, two of which are contained on mobile genetic elements.</title>
        <authorList>
            <person name="Coyne M.J."/>
            <person name="Roelofs K.G."/>
            <person name="Comstock L.E."/>
        </authorList>
    </citation>
    <scope>NUCLEOTIDE SEQUENCE [LARGE SCALE GENOMIC DNA]</scope>
    <source>
        <strain evidence="2 3">CL09T03C01</strain>
    </source>
</reference>